<organism evidence="1">
    <name type="scientific">Nucleocytoviricota sp</name>
    <dbReference type="NCBI Taxonomy" id="2809609"/>
    <lineage>
        <taxon>Viruses</taxon>
        <taxon>Varidnaviria</taxon>
        <taxon>Bamfordvirae</taxon>
        <taxon>Nucleocytoviricota</taxon>
    </lineage>
</organism>
<reference evidence="1" key="1">
    <citation type="submission" date="2022-11" db="EMBL/GenBank/DDBJ databases">
        <title>Genomics discovery of giant fungal viruses from subsurface oceanic crustal fluids.</title>
        <authorList>
            <person name="Bhattacharjee A.S."/>
            <person name="Schulz F."/>
            <person name="Woyke T."/>
            <person name="Orcutt B.N."/>
            <person name="Matinez Martinez J."/>
        </authorList>
    </citation>
    <scope>NUCLEOTIDE SEQUENCE</scope>
    <source>
        <strain evidence="1">VSAG8.JdFR</strain>
    </source>
</reference>
<proteinExistence type="predicted"/>
<sequence>MRLQILDNNIFNVIKHRMPEVTNEQCNNNYKPSNIISKVNNIKYLVFNPIGRKATIWFTYYEDKLLCILNIIGTNNYYLVNNSFNKELVFNNCLFFGYVFMKNNKQIFSFDKILNYNNFYNNNNNNNLTKHFERKLNHFNYILSKINNNNTSNTSNTSNNSDNNIIFSVPIILDSDRINKLFKEDNKYNINNINQLYNIYSVSVYDKIKKYNNYNVYDLEKLINNSSQYIENKFTNNDKNNNLTNSDTCNKMSNYNKININIKQNEQIVNEVYFNVKAGINQDEYFAIVNDDFYSNLLIDSYKLSVYMNELFRNIKENKNLDCLEESDDEDEFNDESDNKFTDINKTLVFKCKYNKKFKKWVPIDCNNYTENTAISVIKNIEKYL</sequence>
<protein>
    <submittedName>
        <fullName evidence="1">Uncharacterized protein</fullName>
    </submittedName>
</protein>
<accession>A0A9E8JZD1</accession>
<name>A0A9E8JZD1_9VIRU</name>
<evidence type="ECO:0000313" key="1">
    <source>
        <dbReference type="EMBL" id="UZT29218.1"/>
    </source>
</evidence>
<dbReference type="EMBL" id="OP765584">
    <property type="protein sequence ID" value="UZT29218.1"/>
    <property type="molecule type" value="Genomic_DNA"/>
</dbReference>